<dbReference type="EMBL" id="FMBM01000001">
    <property type="protein sequence ID" value="SCC79639.1"/>
    <property type="molecule type" value="Genomic_DNA"/>
</dbReference>
<gene>
    <name evidence="1" type="ORF">GA0071312_1063</name>
</gene>
<organism evidence="1 2">
    <name type="scientific">Saliniramus fredricksonii</name>
    <dbReference type="NCBI Taxonomy" id="1653334"/>
    <lineage>
        <taxon>Bacteria</taxon>
        <taxon>Pseudomonadati</taxon>
        <taxon>Pseudomonadota</taxon>
        <taxon>Alphaproteobacteria</taxon>
        <taxon>Hyphomicrobiales</taxon>
        <taxon>Salinarimonadaceae</taxon>
        <taxon>Saliniramus</taxon>
    </lineage>
</organism>
<name>A0ABY0K6S7_9HYPH</name>
<evidence type="ECO:0000313" key="2">
    <source>
        <dbReference type="Proteomes" id="UP000182800"/>
    </source>
</evidence>
<accession>A0ABY0K6S7</accession>
<proteinExistence type="predicted"/>
<protein>
    <submittedName>
        <fullName evidence="1">Uncharacterized protein</fullName>
    </submittedName>
</protein>
<dbReference type="RefSeq" id="WP_131817711.1">
    <property type="nucleotide sequence ID" value="NZ_FMBM01000001.1"/>
</dbReference>
<comment type="caution">
    <text evidence="1">The sequence shown here is derived from an EMBL/GenBank/DDBJ whole genome shotgun (WGS) entry which is preliminary data.</text>
</comment>
<reference evidence="1 2" key="1">
    <citation type="submission" date="2016-08" db="EMBL/GenBank/DDBJ databases">
        <authorList>
            <person name="Varghese N."/>
            <person name="Submissions Spin"/>
        </authorList>
    </citation>
    <scope>NUCLEOTIDE SEQUENCE [LARGE SCALE GENOMIC DNA]</scope>
    <source>
        <strain evidence="1 2">HL-109</strain>
    </source>
</reference>
<dbReference type="Proteomes" id="UP000182800">
    <property type="component" value="Unassembled WGS sequence"/>
</dbReference>
<keyword evidence="2" id="KW-1185">Reference proteome</keyword>
<evidence type="ECO:0000313" key="1">
    <source>
        <dbReference type="EMBL" id="SCC79639.1"/>
    </source>
</evidence>
<sequence length="282" mass="32407">MIRFLFSGRVWRGAPMILALLAASVFGLALLMQHLYENDPGFRAWFEPETPEPPPYYADYAYEPLGGRPIRVSLNGVAFNLPRGTGMHITLVLDGEVRQVDFMPHGFERNPYQQQMLAMLEERHDAVPIIAFGLFNFGSDTGSPCRPDNGDWNVRFCRAIGDLSTDSKLEFFQWRNSLSVRQNRFHSSPNITGFPGILFGHEDFRRSGKIENLNFTFENGCKRDIGISHPRSRFQGHFCKLLIFHETGFLIETYYYFSTFNSSLIDDLITEKLVIISKIFRD</sequence>